<feature type="transmembrane region" description="Helical" evidence="13">
    <location>
        <begin position="323"/>
        <end position="346"/>
    </location>
</feature>
<feature type="binding site" description="axial binding residue" evidence="11">
    <location>
        <position position="469"/>
    </location>
    <ligand>
        <name>heme</name>
        <dbReference type="ChEBI" id="CHEBI:30413"/>
    </ligand>
    <ligandPart>
        <name>Fe</name>
        <dbReference type="ChEBI" id="CHEBI:18248"/>
    </ligandPart>
</feature>
<evidence type="ECO:0000256" key="4">
    <source>
        <dbReference type="ARBA" id="ARBA00022617"/>
    </source>
</evidence>
<evidence type="ECO:0000256" key="7">
    <source>
        <dbReference type="ARBA" id="ARBA00022989"/>
    </source>
</evidence>
<keyword evidence="12" id="KW-0503">Monooxygenase</keyword>
<dbReference type="PROSITE" id="PS00086">
    <property type="entry name" value="CYTOCHROME_P450"/>
    <property type="match status" value="1"/>
</dbReference>
<dbReference type="GO" id="GO:0016705">
    <property type="term" value="F:oxidoreductase activity, acting on paired donors, with incorporation or reduction of molecular oxygen"/>
    <property type="evidence" value="ECO:0007669"/>
    <property type="project" value="InterPro"/>
</dbReference>
<dbReference type="GO" id="GO:0004497">
    <property type="term" value="F:monooxygenase activity"/>
    <property type="evidence" value="ECO:0007669"/>
    <property type="project" value="UniProtKB-KW"/>
</dbReference>
<dbReference type="EMBL" id="OQ434214">
    <property type="protein sequence ID" value="WNT44092.1"/>
    <property type="molecule type" value="mRNA"/>
</dbReference>
<dbReference type="GO" id="GO:0033075">
    <property type="term" value="P:isoquinoline alkaloid biosynthetic process"/>
    <property type="evidence" value="ECO:0007669"/>
    <property type="project" value="UniProtKB-ARBA"/>
</dbReference>
<evidence type="ECO:0000256" key="12">
    <source>
        <dbReference type="RuleBase" id="RU000461"/>
    </source>
</evidence>
<evidence type="ECO:0000256" key="5">
    <source>
        <dbReference type="ARBA" id="ARBA00022692"/>
    </source>
</evidence>
<evidence type="ECO:0000256" key="10">
    <source>
        <dbReference type="ARBA" id="ARBA00023136"/>
    </source>
</evidence>
<keyword evidence="10 13" id="KW-0472">Membrane</keyword>
<sequence>MESYSSLPFLHKWPLSSISSSPTSIAATLLIVACFTIVFLYRITTTNSRSKHNDLKAPPKYPGAWPLMGHLRLFGGSNPAHVTLANMAEKYGSTPFMIRFGQWPTLVVSSSDTVKECFNNTNDKLFSNRTITRGIRDMFYDMNAFGFASYGSYWRELRKVLVLTLLSPSRVDSVIQLKAPQFNGWFKKLYEECTNKKSGIVEMKSWLEVMMFNVLASMVVLPKDEGSIEKFRPVLAESVEVMGKMCIDDLIPRLGWLDHFTGLVKQCKVTGKKLDTILNSWLEDHRDEKVADEEKGMIGKLLSMKEGSKLLGHEGDTAVKANILGLLLGAGDSAGSTLTWAIVLLLNHPRMMERLREELDSVVGKHRQVEDADVKNFTYLQAILKETMRLYPVATILLRETPEDCVVAGCHIAAGTRLMVNVWQVQRDPNVWSDPLEFKPDRFQMESAHVDFSGQYSELIPFGTGRRMCPAITLSVRVMLLTLARLIHSFDMKIPNGESSVDTSIMTVGVGFGNLKLTPLEIELLPRLDSKIYG</sequence>
<dbReference type="GO" id="GO:0020037">
    <property type="term" value="F:heme binding"/>
    <property type="evidence" value="ECO:0007669"/>
    <property type="project" value="InterPro"/>
</dbReference>
<protein>
    <submittedName>
        <fullName evidence="14">CYP82BE1</fullName>
    </submittedName>
</protein>
<dbReference type="PANTHER" id="PTHR47947">
    <property type="entry name" value="CYTOCHROME P450 82C3-RELATED"/>
    <property type="match status" value="1"/>
</dbReference>
<comment type="subcellular location">
    <subcellularLocation>
        <location evidence="2">Membrane</location>
    </subcellularLocation>
</comment>
<accession>A0AA96NFJ2</accession>
<dbReference type="PRINTS" id="PR00385">
    <property type="entry name" value="P450"/>
</dbReference>
<dbReference type="InterPro" id="IPR017972">
    <property type="entry name" value="Cyt_P450_CS"/>
</dbReference>
<evidence type="ECO:0000256" key="6">
    <source>
        <dbReference type="ARBA" id="ARBA00022723"/>
    </source>
</evidence>
<evidence type="ECO:0000256" key="3">
    <source>
        <dbReference type="ARBA" id="ARBA00004913"/>
    </source>
</evidence>
<comment type="cofactor">
    <cofactor evidence="1 11">
        <name>heme</name>
        <dbReference type="ChEBI" id="CHEBI:30413"/>
    </cofactor>
</comment>
<dbReference type="InterPro" id="IPR036396">
    <property type="entry name" value="Cyt_P450_sf"/>
</dbReference>
<dbReference type="InterPro" id="IPR050651">
    <property type="entry name" value="Plant_Cytochrome_P450_Monoox"/>
</dbReference>
<name>A0AA96NFJ2_9MAGN</name>
<dbReference type="FunFam" id="1.10.630.10:FF:000026">
    <property type="entry name" value="Cytochrome P450 82C4"/>
    <property type="match status" value="1"/>
</dbReference>
<keyword evidence="9 11" id="KW-0408">Iron</keyword>
<evidence type="ECO:0000256" key="8">
    <source>
        <dbReference type="ARBA" id="ARBA00023002"/>
    </source>
</evidence>
<dbReference type="SUPFAM" id="SSF48264">
    <property type="entry name" value="Cytochrome P450"/>
    <property type="match status" value="1"/>
</dbReference>
<dbReference type="Gene3D" id="1.10.630.10">
    <property type="entry name" value="Cytochrome P450"/>
    <property type="match status" value="1"/>
</dbReference>
<keyword evidence="7 13" id="KW-1133">Transmembrane helix</keyword>
<evidence type="ECO:0000256" key="11">
    <source>
        <dbReference type="PIRSR" id="PIRSR602401-1"/>
    </source>
</evidence>
<evidence type="ECO:0000256" key="2">
    <source>
        <dbReference type="ARBA" id="ARBA00004370"/>
    </source>
</evidence>
<dbReference type="PRINTS" id="PR00463">
    <property type="entry name" value="EP450I"/>
</dbReference>
<dbReference type="InterPro" id="IPR002401">
    <property type="entry name" value="Cyt_P450_E_grp-I"/>
</dbReference>
<comment type="similarity">
    <text evidence="12">Belongs to the cytochrome P450 family.</text>
</comment>
<evidence type="ECO:0000256" key="9">
    <source>
        <dbReference type="ARBA" id="ARBA00023004"/>
    </source>
</evidence>
<keyword evidence="6 11" id="KW-0479">Metal-binding</keyword>
<dbReference type="Pfam" id="PF00067">
    <property type="entry name" value="p450"/>
    <property type="match status" value="1"/>
</dbReference>
<dbReference type="AlphaFoldDB" id="A0AA96NFJ2"/>
<feature type="transmembrane region" description="Helical" evidence="13">
    <location>
        <begin position="20"/>
        <end position="41"/>
    </location>
</feature>
<comment type="pathway">
    <text evidence="3">Alkaloid biosynthesis.</text>
</comment>
<evidence type="ECO:0000313" key="14">
    <source>
        <dbReference type="EMBL" id="WNT44092.1"/>
    </source>
</evidence>
<keyword evidence="5 13" id="KW-0812">Transmembrane</keyword>
<evidence type="ECO:0000256" key="13">
    <source>
        <dbReference type="SAM" id="Phobius"/>
    </source>
</evidence>
<organism evidence="14">
    <name type="scientific">Corydalis yanhusuo</name>
    <dbReference type="NCBI Taxonomy" id="458692"/>
    <lineage>
        <taxon>Eukaryota</taxon>
        <taxon>Viridiplantae</taxon>
        <taxon>Streptophyta</taxon>
        <taxon>Embryophyta</taxon>
        <taxon>Tracheophyta</taxon>
        <taxon>Spermatophyta</taxon>
        <taxon>Magnoliopsida</taxon>
        <taxon>Ranunculales</taxon>
        <taxon>Papaveraceae</taxon>
        <taxon>Fumarioideae</taxon>
        <taxon>Corydalis</taxon>
    </lineage>
</organism>
<keyword evidence="4 11" id="KW-0349">Heme</keyword>
<dbReference type="PANTHER" id="PTHR47947:SF26">
    <property type="entry name" value="CYTOCHROME P450"/>
    <property type="match status" value="1"/>
</dbReference>
<evidence type="ECO:0000256" key="1">
    <source>
        <dbReference type="ARBA" id="ARBA00001971"/>
    </source>
</evidence>
<dbReference type="GO" id="GO:0005506">
    <property type="term" value="F:iron ion binding"/>
    <property type="evidence" value="ECO:0007669"/>
    <property type="project" value="InterPro"/>
</dbReference>
<proteinExistence type="evidence at transcript level"/>
<keyword evidence="8 12" id="KW-0560">Oxidoreductase</keyword>
<reference evidence="14" key="1">
    <citation type="submission" date="2023-02" db="EMBL/GenBank/DDBJ databases">
        <authorList>
            <person name="Liu X."/>
        </authorList>
    </citation>
    <scope>NUCLEOTIDE SEQUENCE</scope>
</reference>
<dbReference type="GO" id="GO:0016020">
    <property type="term" value="C:membrane"/>
    <property type="evidence" value="ECO:0007669"/>
    <property type="project" value="UniProtKB-SubCell"/>
</dbReference>
<dbReference type="InterPro" id="IPR001128">
    <property type="entry name" value="Cyt_P450"/>
</dbReference>